<comment type="similarity">
    <text evidence="1 6">Belongs to the LeuD family. LeuD type 2 subfamily.</text>
</comment>
<comment type="pathway">
    <text evidence="6">Amino-acid biosynthesis; L-leucine biosynthesis; L-leucine from 3-methyl-2-oxobutanoate: step 2/4.</text>
</comment>
<comment type="subunit">
    <text evidence="6">Heterodimer of LeuC and LeuD.</text>
</comment>
<comment type="function">
    <text evidence="6">Catalyzes the isomerization between 2-isopropylmalate and 3-isopropylmalate, via the formation of 2-isopropylmaleate.</text>
</comment>
<dbReference type="NCBIfam" id="TIGR02087">
    <property type="entry name" value="LEUD_arch"/>
    <property type="match status" value="1"/>
</dbReference>
<dbReference type="InterPro" id="IPR000573">
    <property type="entry name" value="AconitaseA/IPMdHydase_ssu_swvl"/>
</dbReference>
<keyword evidence="5 6" id="KW-0100">Branched-chain amino acid biosynthesis</keyword>
<evidence type="ECO:0000256" key="5">
    <source>
        <dbReference type="ARBA" id="ARBA00023304"/>
    </source>
</evidence>
<evidence type="ECO:0000313" key="8">
    <source>
        <dbReference type="EMBL" id="HEB48741.1"/>
    </source>
</evidence>
<dbReference type="EMBL" id="DRZM01000201">
    <property type="protein sequence ID" value="HHP05441.1"/>
    <property type="molecule type" value="Genomic_DNA"/>
</dbReference>
<sequence>MIVRGRCWRLGDNVSTDHIISGKYKFEAIDDLSKMAVHVLEEVVPGFYKLVSSGDVIVGGRNFGKGSSREHAPRLLKLVGVGAVVAKSFAHTFFRNAINIGLPVVVARTIPDISETGDVMEVDAASGVVRNLTKGVEERVAPYPREILEIVASGGIVEYIKRYGGLPWRGGTR</sequence>
<evidence type="ECO:0000313" key="9">
    <source>
        <dbReference type="EMBL" id="HHP05441.1"/>
    </source>
</evidence>
<evidence type="ECO:0000259" key="7">
    <source>
        <dbReference type="Pfam" id="PF00694"/>
    </source>
</evidence>
<feature type="domain" description="Aconitase A/isopropylmalate dehydratase small subunit swivel" evidence="7">
    <location>
        <begin position="56"/>
        <end position="103"/>
    </location>
</feature>
<comment type="caution">
    <text evidence="8">The sequence shown here is derived from an EMBL/GenBank/DDBJ whole genome shotgun (WGS) entry which is preliminary data.</text>
</comment>
<gene>
    <name evidence="6" type="primary">leuD</name>
    <name evidence="9" type="ORF">ENM88_06840</name>
    <name evidence="8" type="ORF">ENP77_02975</name>
</gene>
<keyword evidence="3 6" id="KW-0028">Amino-acid biosynthesis</keyword>
<evidence type="ECO:0000256" key="4">
    <source>
        <dbReference type="ARBA" id="ARBA00023239"/>
    </source>
</evidence>
<dbReference type="HAMAP" id="MF_01032">
    <property type="entry name" value="LeuD_type2"/>
    <property type="match status" value="1"/>
</dbReference>
<dbReference type="PANTHER" id="PTHR43345">
    <property type="entry name" value="3-ISOPROPYLMALATE DEHYDRATASE SMALL SUBUNIT 2-RELATED-RELATED"/>
    <property type="match status" value="1"/>
</dbReference>
<dbReference type="InterPro" id="IPR050075">
    <property type="entry name" value="LeuD"/>
</dbReference>
<comment type="catalytic activity">
    <reaction evidence="6">
        <text>(2R,3S)-3-isopropylmalate = (2S)-2-isopropylmalate</text>
        <dbReference type="Rhea" id="RHEA:32287"/>
        <dbReference type="ChEBI" id="CHEBI:1178"/>
        <dbReference type="ChEBI" id="CHEBI:35121"/>
        <dbReference type="EC" id="4.2.1.33"/>
    </reaction>
</comment>
<reference evidence="8" key="1">
    <citation type="journal article" date="2020" name="mSystems">
        <title>Genome- and Community-Level Interaction Insights into Carbon Utilization and Element Cycling Functions of Hydrothermarchaeota in Hydrothermal Sediment.</title>
        <authorList>
            <person name="Zhou Z."/>
            <person name="Liu Y."/>
            <person name="Xu W."/>
            <person name="Pan J."/>
            <person name="Luo Z.H."/>
            <person name="Li M."/>
        </authorList>
    </citation>
    <scope>NUCLEOTIDE SEQUENCE [LARGE SCALE GENOMIC DNA]</scope>
    <source>
        <strain evidence="9">SpSt-1125</strain>
        <strain evidence="8">SpSt-25</strain>
    </source>
</reference>
<dbReference type="EMBL" id="DSKP01000103">
    <property type="protein sequence ID" value="HEB48741.1"/>
    <property type="molecule type" value="Genomic_DNA"/>
</dbReference>
<evidence type="ECO:0000256" key="6">
    <source>
        <dbReference type="HAMAP-Rule" id="MF_01032"/>
    </source>
</evidence>
<protein>
    <recommendedName>
        <fullName evidence="6">3-isopropylmalate dehydratase small subunit</fullName>
        <ecNumber evidence="6">4.2.1.33</ecNumber>
    </recommendedName>
    <alternativeName>
        <fullName evidence="6">Alpha-IPM isomerase</fullName>
        <shortName evidence="6">IPMI</shortName>
    </alternativeName>
    <alternativeName>
        <fullName evidence="6">Isopropylmalate isomerase</fullName>
    </alternativeName>
</protein>
<dbReference type="UniPathway" id="UPA00048">
    <property type="reaction ID" value="UER00071"/>
</dbReference>
<dbReference type="EC" id="4.2.1.33" evidence="6"/>
<keyword evidence="2 6" id="KW-0432">Leucine biosynthesis</keyword>
<dbReference type="Pfam" id="PF00694">
    <property type="entry name" value="Aconitase_C"/>
    <property type="match status" value="1"/>
</dbReference>
<evidence type="ECO:0000256" key="3">
    <source>
        <dbReference type="ARBA" id="ARBA00022605"/>
    </source>
</evidence>
<accession>A0A7C1T2L6</accession>
<dbReference type="GO" id="GO:0009098">
    <property type="term" value="P:L-leucine biosynthetic process"/>
    <property type="evidence" value="ECO:0007669"/>
    <property type="project" value="UniProtKB-UniRule"/>
</dbReference>
<name>A0A7C1T2L6_THEPE</name>
<evidence type="ECO:0000256" key="1">
    <source>
        <dbReference type="ARBA" id="ARBA00009869"/>
    </source>
</evidence>
<dbReference type="PANTHER" id="PTHR43345:SF2">
    <property type="entry name" value="3-ISOPROPYLMALATE DEHYDRATASE SMALL SUBUNIT 1"/>
    <property type="match status" value="1"/>
</dbReference>
<evidence type="ECO:0000256" key="2">
    <source>
        <dbReference type="ARBA" id="ARBA00022430"/>
    </source>
</evidence>
<dbReference type="InterPro" id="IPR011827">
    <property type="entry name" value="LeuD_type2/HacB/DmdB"/>
</dbReference>
<organism evidence="8">
    <name type="scientific">Thermofilum pendens</name>
    <dbReference type="NCBI Taxonomy" id="2269"/>
    <lineage>
        <taxon>Archaea</taxon>
        <taxon>Thermoproteota</taxon>
        <taxon>Thermoprotei</taxon>
        <taxon>Thermofilales</taxon>
        <taxon>Thermofilaceae</taxon>
        <taxon>Thermofilum</taxon>
    </lineage>
</organism>
<proteinExistence type="inferred from homology"/>
<dbReference type="AlphaFoldDB" id="A0A7C1T2L6"/>
<dbReference type="InterPro" id="IPR015928">
    <property type="entry name" value="Aconitase/3IPM_dehydase_swvl"/>
</dbReference>
<dbReference type="GO" id="GO:0003861">
    <property type="term" value="F:3-isopropylmalate dehydratase activity"/>
    <property type="evidence" value="ECO:0007669"/>
    <property type="project" value="UniProtKB-UniRule"/>
</dbReference>
<keyword evidence="4 6" id="KW-0456">Lyase</keyword>
<dbReference type="SUPFAM" id="SSF52016">
    <property type="entry name" value="LeuD/IlvD-like"/>
    <property type="match status" value="1"/>
</dbReference>
<dbReference type="Gene3D" id="3.20.19.10">
    <property type="entry name" value="Aconitase, domain 4"/>
    <property type="match status" value="1"/>
</dbReference>